<dbReference type="Pfam" id="PF08002">
    <property type="entry name" value="DUF1697"/>
    <property type="match status" value="1"/>
</dbReference>
<dbReference type="PANTHER" id="PTHR36439:SF1">
    <property type="entry name" value="DUF1697 DOMAIN-CONTAINING PROTEIN"/>
    <property type="match status" value="1"/>
</dbReference>
<dbReference type="Gene3D" id="3.30.70.1280">
    <property type="entry name" value="SP0830-like domains"/>
    <property type="match status" value="1"/>
</dbReference>
<protein>
    <submittedName>
        <fullName evidence="1">DUF1697 domain-containing protein</fullName>
    </submittedName>
</protein>
<dbReference type="SUPFAM" id="SSF160379">
    <property type="entry name" value="SP0830-like"/>
    <property type="match status" value="1"/>
</dbReference>
<reference evidence="1" key="1">
    <citation type="submission" date="2023-02" db="EMBL/GenBank/DDBJ databases">
        <title>Description and genomic characterization of Salipiger bruguierae sp. nov., isolated from the sediment of mangrove plant Bruguiera sexangula.</title>
        <authorList>
            <person name="Long M."/>
        </authorList>
    </citation>
    <scope>NUCLEOTIDE SEQUENCE</scope>
    <source>
        <strain evidence="1">H15</strain>
    </source>
</reference>
<sequence length="178" mass="18604">MTLRVALLRGLNVGGANTLPMADLRGLCEGLGWTDVQSHLTSGNLVFAAEGARPELAAALRAALAARGLEVPVLVLPLSEIRRAVSGCPFAPAAPKQVHAGFLFGPARIDCALFERHAAPGDEIAEAQGILWLHTPGGFGRSKLAQRFEAVAGAPLTARNLSSLGKLIQLLDAAEETR</sequence>
<dbReference type="InterPro" id="IPR012545">
    <property type="entry name" value="DUF1697"/>
</dbReference>
<name>A0AAU8AI24_9RHOB</name>
<evidence type="ECO:0000313" key="1">
    <source>
        <dbReference type="EMBL" id="XCC93840.1"/>
    </source>
</evidence>
<dbReference type="PIRSF" id="PIRSF008502">
    <property type="entry name" value="UCP008502"/>
    <property type="match status" value="1"/>
</dbReference>
<dbReference type="PANTHER" id="PTHR36439">
    <property type="entry name" value="BLL4334 PROTEIN"/>
    <property type="match status" value="1"/>
</dbReference>
<dbReference type="AlphaFoldDB" id="A0AAU8AI24"/>
<proteinExistence type="predicted"/>
<organism evidence="1">
    <name type="scientific">Alloyangia sp. H15</name>
    <dbReference type="NCBI Taxonomy" id="3029062"/>
    <lineage>
        <taxon>Bacteria</taxon>
        <taxon>Pseudomonadati</taxon>
        <taxon>Pseudomonadota</taxon>
        <taxon>Alphaproteobacteria</taxon>
        <taxon>Rhodobacterales</taxon>
        <taxon>Roseobacteraceae</taxon>
        <taxon>Alloyangia</taxon>
    </lineage>
</organism>
<gene>
    <name evidence="1" type="ORF">PVT71_01145</name>
</gene>
<dbReference type="RefSeq" id="WP_353472661.1">
    <property type="nucleotide sequence ID" value="NZ_CP123384.1"/>
</dbReference>
<accession>A0AAU8AI24</accession>
<dbReference type="EMBL" id="CP123384">
    <property type="protein sequence ID" value="XCC93840.1"/>
    <property type="molecule type" value="Genomic_DNA"/>
</dbReference>